<reference evidence="1" key="1">
    <citation type="journal article" date="2016" name="Nat. Genet.">
        <title>A high-quality carrot genome assembly provides new insights into carotenoid accumulation and asterid genome evolution.</title>
        <authorList>
            <person name="Iorizzo M."/>
            <person name="Ellison S."/>
            <person name="Senalik D."/>
            <person name="Zeng P."/>
            <person name="Satapoomin P."/>
            <person name="Huang J."/>
            <person name="Bowman M."/>
            <person name="Iovene M."/>
            <person name="Sanseverino W."/>
            <person name="Cavagnaro P."/>
            <person name="Yildiz M."/>
            <person name="Macko-Podgorni A."/>
            <person name="Moranska E."/>
            <person name="Grzebelus E."/>
            <person name="Grzebelus D."/>
            <person name="Ashrafi H."/>
            <person name="Zheng Z."/>
            <person name="Cheng S."/>
            <person name="Spooner D."/>
            <person name="Van Deynze A."/>
            <person name="Simon P."/>
        </authorList>
    </citation>
    <scope>NUCLEOTIDE SEQUENCE [LARGE SCALE GENOMIC DNA]</scope>
    <source>
        <tissue evidence="1">Leaf</tissue>
    </source>
</reference>
<evidence type="ECO:0000313" key="1">
    <source>
        <dbReference type="EMBL" id="KZM82186.1"/>
    </source>
</evidence>
<accession>A0A175YEW1</accession>
<organism evidence="1">
    <name type="scientific">Daucus carota subsp. sativus</name>
    <name type="common">Carrot</name>
    <dbReference type="NCBI Taxonomy" id="79200"/>
    <lineage>
        <taxon>Eukaryota</taxon>
        <taxon>Viridiplantae</taxon>
        <taxon>Streptophyta</taxon>
        <taxon>Embryophyta</taxon>
        <taxon>Tracheophyta</taxon>
        <taxon>Spermatophyta</taxon>
        <taxon>Magnoliopsida</taxon>
        <taxon>eudicotyledons</taxon>
        <taxon>Gunneridae</taxon>
        <taxon>Pentapetalae</taxon>
        <taxon>asterids</taxon>
        <taxon>campanulids</taxon>
        <taxon>Apiales</taxon>
        <taxon>Apiaceae</taxon>
        <taxon>Apioideae</taxon>
        <taxon>Scandiceae</taxon>
        <taxon>Daucinae</taxon>
        <taxon>Daucus</taxon>
        <taxon>Daucus sect. Daucus</taxon>
    </lineage>
</organism>
<dbReference type="AlphaFoldDB" id="A0A175YEW1"/>
<comment type="caution">
    <text evidence="1">The sequence shown here is derived from an EMBL/GenBank/DDBJ whole genome shotgun (WGS) entry which is preliminary data.</text>
</comment>
<dbReference type="EMBL" id="LNRQ01000009">
    <property type="protein sequence ID" value="KZM82186.1"/>
    <property type="molecule type" value="Genomic_DNA"/>
</dbReference>
<dbReference type="Gramene" id="KZM82186">
    <property type="protein sequence ID" value="KZM82186"/>
    <property type="gene ID" value="DCAR_029755"/>
</dbReference>
<gene>
    <name evidence="1" type="ORF">DCAR_029755</name>
</gene>
<sequence length="79" mass="9174">MSRNQLREYWGWQGSNPSPPPTWLGYHVKEPVTLKSQGVRRRAYQDHILTFPLTRKPIYGSRVDHGRPAFWGITLPSCP</sequence>
<name>A0A175YEW1_DAUCS</name>
<proteinExistence type="predicted"/>
<protein>
    <submittedName>
        <fullName evidence="1">Uncharacterized protein</fullName>
    </submittedName>
</protein>